<evidence type="ECO:0000313" key="2">
    <source>
        <dbReference type="EMBL" id="KOX80768.1"/>
    </source>
</evidence>
<sequence>MVIFRTSRGMHNAPSQNSGFMSRGGGDEVEPRCYEGTHGGRDSVVSSVRKEHLLPGPCIAEK</sequence>
<evidence type="ECO:0000313" key="3">
    <source>
        <dbReference type="Proteomes" id="UP000053105"/>
    </source>
</evidence>
<protein>
    <submittedName>
        <fullName evidence="2">Uncharacterized protein</fullName>
    </submittedName>
</protein>
<proteinExistence type="predicted"/>
<accession>A0A0N0BKL5</accession>
<feature type="region of interest" description="Disordered" evidence="1">
    <location>
        <begin position="1"/>
        <end position="42"/>
    </location>
</feature>
<dbReference type="Proteomes" id="UP000053105">
    <property type="component" value="Unassembled WGS sequence"/>
</dbReference>
<feature type="compositionally biased region" description="Basic and acidic residues" evidence="1">
    <location>
        <begin position="25"/>
        <end position="41"/>
    </location>
</feature>
<gene>
    <name evidence="2" type="ORF">WN51_03830</name>
</gene>
<reference evidence="2 3" key="1">
    <citation type="submission" date="2015-07" db="EMBL/GenBank/DDBJ databases">
        <title>The genome of Melipona quadrifasciata.</title>
        <authorList>
            <person name="Pan H."/>
            <person name="Kapheim K."/>
        </authorList>
    </citation>
    <scope>NUCLEOTIDE SEQUENCE [LARGE SCALE GENOMIC DNA]</scope>
    <source>
        <strain evidence="2">0111107301</strain>
        <tissue evidence="2">Whole body</tissue>
    </source>
</reference>
<keyword evidence="3" id="KW-1185">Reference proteome</keyword>
<name>A0A0N0BKL5_9HYME</name>
<dbReference type="AlphaFoldDB" id="A0A0N0BKL5"/>
<dbReference type="EMBL" id="KQ435697">
    <property type="protein sequence ID" value="KOX80768.1"/>
    <property type="molecule type" value="Genomic_DNA"/>
</dbReference>
<evidence type="ECO:0000256" key="1">
    <source>
        <dbReference type="SAM" id="MobiDB-lite"/>
    </source>
</evidence>
<organism evidence="2 3">
    <name type="scientific">Melipona quadrifasciata</name>
    <dbReference type="NCBI Taxonomy" id="166423"/>
    <lineage>
        <taxon>Eukaryota</taxon>
        <taxon>Metazoa</taxon>
        <taxon>Ecdysozoa</taxon>
        <taxon>Arthropoda</taxon>
        <taxon>Hexapoda</taxon>
        <taxon>Insecta</taxon>
        <taxon>Pterygota</taxon>
        <taxon>Neoptera</taxon>
        <taxon>Endopterygota</taxon>
        <taxon>Hymenoptera</taxon>
        <taxon>Apocrita</taxon>
        <taxon>Aculeata</taxon>
        <taxon>Apoidea</taxon>
        <taxon>Anthophila</taxon>
        <taxon>Apidae</taxon>
        <taxon>Melipona</taxon>
    </lineage>
</organism>